<evidence type="ECO:0000313" key="9">
    <source>
        <dbReference type="Proteomes" id="UP001212841"/>
    </source>
</evidence>
<feature type="non-terminal residue" evidence="8">
    <location>
        <position position="1"/>
    </location>
</feature>
<sequence>MLPVQQQRQNPQFGQPQSQPIALQRTSHRPSMLVSHQSSSDPTTQMMQQGFFSPQQSHPHVHHHHSFQHQQQHQHAQQQQQQQQQTRLQNPTQYHMQQQKPQLSQHQQGTIDPSLLAVPGAFGLKSEDLHGHDGGADFNMIGGGAGGEFDLSNVGGVGVGIPGMGQGMQGHGGHNGSLDPTSMMSPLSSSPLDDFEVGVHDYEGRGTGSLHNSPYGTPGLHMPGNFYSMSMPVHPTAGFGAIDQTKLMGSQPSSFGAYGSGAGGAGGLGLDMLDEEGQQQYVSGGGKKLDLLNEKRRRRRESHNAVERRRRDNINEKIQELATLLPEFQADSQNKPNKGVILRRSVEYIRQMQQFAERQVERNSELEDVVRRLLGMVGVGEEVLGLSVPLGTPVELPSLG</sequence>
<protein>
    <recommendedName>
        <fullName evidence="7">BHLH domain-containing protein</fullName>
    </recommendedName>
</protein>
<dbReference type="SUPFAM" id="SSF47459">
    <property type="entry name" value="HLH, helix-loop-helix DNA-binding domain"/>
    <property type="match status" value="1"/>
</dbReference>
<organism evidence="8 9">
    <name type="scientific">Rhizophlyctis rosea</name>
    <dbReference type="NCBI Taxonomy" id="64517"/>
    <lineage>
        <taxon>Eukaryota</taxon>
        <taxon>Fungi</taxon>
        <taxon>Fungi incertae sedis</taxon>
        <taxon>Chytridiomycota</taxon>
        <taxon>Chytridiomycota incertae sedis</taxon>
        <taxon>Chytridiomycetes</taxon>
        <taxon>Rhizophlyctidales</taxon>
        <taxon>Rhizophlyctidaceae</taxon>
        <taxon>Rhizophlyctis</taxon>
    </lineage>
</organism>
<evidence type="ECO:0000313" key="8">
    <source>
        <dbReference type="EMBL" id="KAJ3050476.1"/>
    </source>
</evidence>
<keyword evidence="9" id="KW-1185">Reference proteome</keyword>
<evidence type="ECO:0000256" key="3">
    <source>
        <dbReference type="ARBA" id="ARBA00023125"/>
    </source>
</evidence>
<keyword evidence="2" id="KW-0805">Transcription regulation</keyword>
<dbReference type="InterPro" id="IPR036638">
    <property type="entry name" value="HLH_DNA-bd_sf"/>
</dbReference>
<dbReference type="Gene3D" id="4.10.280.10">
    <property type="entry name" value="Helix-loop-helix DNA-binding domain"/>
    <property type="match status" value="1"/>
</dbReference>
<feature type="domain" description="BHLH" evidence="7">
    <location>
        <begin position="298"/>
        <end position="352"/>
    </location>
</feature>
<dbReference type="Proteomes" id="UP001212841">
    <property type="component" value="Unassembled WGS sequence"/>
</dbReference>
<dbReference type="CDD" id="cd11387">
    <property type="entry name" value="bHLHzip_USF_MITF"/>
    <property type="match status" value="1"/>
</dbReference>
<dbReference type="InterPro" id="IPR011598">
    <property type="entry name" value="bHLH_dom"/>
</dbReference>
<dbReference type="GO" id="GO:0005634">
    <property type="term" value="C:nucleus"/>
    <property type="evidence" value="ECO:0007669"/>
    <property type="project" value="UniProtKB-SubCell"/>
</dbReference>
<feature type="compositionally biased region" description="Low complexity" evidence="6">
    <location>
        <begin position="1"/>
        <end position="20"/>
    </location>
</feature>
<reference evidence="8" key="1">
    <citation type="submission" date="2020-05" db="EMBL/GenBank/DDBJ databases">
        <title>Phylogenomic resolution of chytrid fungi.</title>
        <authorList>
            <person name="Stajich J.E."/>
            <person name="Amses K."/>
            <person name="Simmons R."/>
            <person name="Seto K."/>
            <person name="Myers J."/>
            <person name="Bonds A."/>
            <person name="Quandt C.A."/>
            <person name="Barry K."/>
            <person name="Liu P."/>
            <person name="Grigoriev I."/>
            <person name="Longcore J.E."/>
            <person name="James T.Y."/>
        </authorList>
    </citation>
    <scope>NUCLEOTIDE SEQUENCE</scope>
    <source>
        <strain evidence="8">JEL0318</strain>
    </source>
</reference>
<dbReference type="InterPro" id="IPR052207">
    <property type="entry name" value="Max-like/E-box_TFs"/>
</dbReference>
<dbReference type="GO" id="GO:0000981">
    <property type="term" value="F:DNA-binding transcription factor activity, RNA polymerase II-specific"/>
    <property type="evidence" value="ECO:0007669"/>
    <property type="project" value="TreeGrafter"/>
</dbReference>
<feature type="compositionally biased region" description="Low complexity" evidence="6">
    <location>
        <begin position="97"/>
        <end position="108"/>
    </location>
</feature>
<evidence type="ECO:0000256" key="6">
    <source>
        <dbReference type="SAM" id="MobiDB-lite"/>
    </source>
</evidence>
<gene>
    <name evidence="8" type="ORF">HK097_008557</name>
</gene>
<dbReference type="PANTHER" id="PTHR15741:SF27">
    <property type="entry name" value="TRANSCRIPTION FACTOR AP-4"/>
    <property type="match status" value="1"/>
</dbReference>
<keyword evidence="4" id="KW-0804">Transcription</keyword>
<feature type="compositionally biased region" description="Polar residues" evidence="6">
    <location>
        <begin position="34"/>
        <end position="54"/>
    </location>
</feature>
<evidence type="ECO:0000259" key="7">
    <source>
        <dbReference type="PROSITE" id="PS50888"/>
    </source>
</evidence>
<comment type="caution">
    <text evidence="8">The sequence shown here is derived from an EMBL/GenBank/DDBJ whole genome shotgun (WGS) entry which is preliminary data.</text>
</comment>
<feature type="compositionally biased region" description="Polar residues" evidence="6">
    <location>
        <begin position="86"/>
        <end position="96"/>
    </location>
</feature>
<accession>A0AAD5X3V9</accession>
<dbReference type="PROSITE" id="PS50888">
    <property type="entry name" value="BHLH"/>
    <property type="match status" value="1"/>
</dbReference>
<comment type="subcellular location">
    <subcellularLocation>
        <location evidence="1">Nucleus</location>
    </subcellularLocation>
</comment>
<dbReference type="GO" id="GO:0000978">
    <property type="term" value="F:RNA polymerase II cis-regulatory region sequence-specific DNA binding"/>
    <property type="evidence" value="ECO:0007669"/>
    <property type="project" value="TreeGrafter"/>
</dbReference>
<evidence type="ECO:0000256" key="5">
    <source>
        <dbReference type="ARBA" id="ARBA00023242"/>
    </source>
</evidence>
<feature type="compositionally biased region" description="Low complexity" evidence="6">
    <location>
        <begin position="68"/>
        <end position="85"/>
    </location>
</feature>
<evidence type="ECO:0000256" key="1">
    <source>
        <dbReference type="ARBA" id="ARBA00004123"/>
    </source>
</evidence>
<evidence type="ECO:0000256" key="4">
    <source>
        <dbReference type="ARBA" id="ARBA00023163"/>
    </source>
</evidence>
<feature type="region of interest" description="Disordered" evidence="6">
    <location>
        <begin position="1"/>
        <end position="108"/>
    </location>
</feature>
<dbReference type="EMBL" id="JADGJD010000508">
    <property type="protein sequence ID" value="KAJ3050476.1"/>
    <property type="molecule type" value="Genomic_DNA"/>
</dbReference>
<evidence type="ECO:0000256" key="2">
    <source>
        <dbReference type="ARBA" id="ARBA00023015"/>
    </source>
</evidence>
<keyword evidence="3" id="KW-0238">DNA-binding</keyword>
<dbReference type="AlphaFoldDB" id="A0AAD5X3V9"/>
<proteinExistence type="predicted"/>
<dbReference type="SMART" id="SM00353">
    <property type="entry name" value="HLH"/>
    <property type="match status" value="1"/>
</dbReference>
<dbReference type="PANTHER" id="PTHR15741">
    <property type="entry name" value="BASIC HELIX-LOOP-HELIX ZIP TRANSCRIPTION FACTOR"/>
    <property type="match status" value="1"/>
</dbReference>
<keyword evidence="5" id="KW-0539">Nucleus</keyword>
<name>A0AAD5X3V9_9FUNG</name>
<dbReference type="GO" id="GO:0046983">
    <property type="term" value="F:protein dimerization activity"/>
    <property type="evidence" value="ECO:0007669"/>
    <property type="project" value="InterPro"/>
</dbReference>
<dbReference type="Pfam" id="PF00010">
    <property type="entry name" value="HLH"/>
    <property type="match status" value="1"/>
</dbReference>